<keyword evidence="2 3" id="KW-1015">Disulfide bond</keyword>
<dbReference type="SUPFAM" id="SSF63501">
    <property type="entry name" value="Frizzled cysteine-rich domain"/>
    <property type="match status" value="1"/>
</dbReference>
<keyword evidence="1" id="KW-0217">Developmental protein</keyword>
<proteinExistence type="predicted"/>
<dbReference type="InterPro" id="IPR015526">
    <property type="entry name" value="Frizzled/SFRP"/>
</dbReference>
<dbReference type="Pfam" id="PF01392">
    <property type="entry name" value="Fz"/>
    <property type="match status" value="1"/>
</dbReference>
<dbReference type="Proteomes" id="UP000261560">
    <property type="component" value="Unplaced"/>
</dbReference>
<dbReference type="AlphaFoldDB" id="A0A3B3CRJ9"/>
<sequence>MPNILGHKTQDEAGSAVHQFYPLVEIKCSAHLKPFLCSVYTPKCVSGKRQAPCRALCEQARSGCLSLLRMFSFQWPEELKCETFTSESCQQDSEV</sequence>
<dbReference type="PROSITE" id="PS50038">
    <property type="entry name" value="FZ"/>
    <property type="match status" value="1"/>
</dbReference>
<dbReference type="Gene3D" id="1.10.2000.10">
    <property type="entry name" value="Frizzled cysteine-rich domain"/>
    <property type="match status" value="1"/>
</dbReference>
<dbReference type="GO" id="GO:0005615">
    <property type="term" value="C:extracellular space"/>
    <property type="evidence" value="ECO:0007669"/>
    <property type="project" value="TreeGrafter"/>
</dbReference>
<keyword evidence="6" id="KW-1185">Reference proteome</keyword>
<dbReference type="GeneTree" id="ENSGT00940000166857"/>
<organism evidence="5 6">
    <name type="scientific">Oryzias melastigma</name>
    <name type="common">Marine medaka</name>
    <dbReference type="NCBI Taxonomy" id="30732"/>
    <lineage>
        <taxon>Eukaryota</taxon>
        <taxon>Metazoa</taxon>
        <taxon>Chordata</taxon>
        <taxon>Craniata</taxon>
        <taxon>Vertebrata</taxon>
        <taxon>Euteleostomi</taxon>
        <taxon>Actinopterygii</taxon>
        <taxon>Neopterygii</taxon>
        <taxon>Teleostei</taxon>
        <taxon>Neoteleostei</taxon>
        <taxon>Acanthomorphata</taxon>
        <taxon>Ovalentaria</taxon>
        <taxon>Atherinomorphae</taxon>
        <taxon>Beloniformes</taxon>
        <taxon>Adrianichthyidae</taxon>
        <taxon>Oryziinae</taxon>
        <taxon>Oryzias</taxon>
    </lineage>
</organism>
<dbReference type="GO" id="GO:0005737">
    <property type="term" value="C:cytoplasm"/>
    <property type="evidence" value="ECO:0007669"/>
    <property type="project" value="TreeGrafter"/>
</dbReference>
<dbReference type="Ensembl" id="ENSOMET00000036133.1">
    <property type="protein sequence ID" value="ENSOMEP00000020492.1"/>
    <property type="gene ID" value="ENSOMEG00000022342.1"/>
</dbReference>
<evidence type="ECO:0000256" key="3">
    <source>
        <dbReference type="PROSITE-ProRule" id="PRU00090"/>
    </source>
</evidence>
<evidence type="ECO:0000256" key="1">
    <source>
        <dbReference type="ARBA" id="ARBA00022473"/>
    </source>
</evidence>
<dbReference type="GO" id="GO:0060070">
    <property type="term" value="P:canonical Wnt signaling pathway"/>
    <property type="evidence" value="ECO:0007669"/>
    <property type="project" value="TreeGrafter"/>
</dbReference>
<accession>A0A3B3CRJ9</accession>
<comment type="caution">
    <text evidence="3">Lacks conserved residue(s) required for the propagation of feature annotation.</text>
</comment>
<dbReference type="STRING" id="30732.ENSOMEP00000020492"/>
<feature type="domain" description="FZ" evidence="4">
    <location>
        <begin position="1"/>
        <end position="92"/>
    </location>
</feature>
<dbReference type="GO" id="GO:0017147">
    <property type="term" value="F:Wnt-protein binding"/>
    <property type="evidence" value="ECO:0007669"/>
    <property type="project" value="TreeGrafter"/>
</dbReference>
<evidence type="ECO:0000259" key="4">
    <source>
        <dbReference type="PROSITE" id="PS50038"/>
    </source>
</evidence>
<evidence type="ECO:0000313" key="5">
    <source>
        <dbReference type="Ensembl" id="ENSOMEP00000020492.1"/>
    </source>
</evidence>
<protein>
    <recommendedName>
        <fullName evidence="4">FZ domain-containing protein</fullName>
    </recommendedName>
</protein>
<feature type="disulfide bond" evidence="3">
    <location>
        <begin position="57"/>
        <end position="81"/>
    </location>
</feature>
<dbReference type="GO" id="GO:0035567">
    <property type="term" value="P:non-canonical Wnt signaling pathway"/>
    <property type="evidence" value="ECO:0007669"/>
    <property type="project" value="TreeGrafter"/>
</dbReference>
<name>A0A3B3CRJ9_ORYME</name>
<dbReference type="SMART" id="SM00063">
    <property type="entry name" value="FRI"/>
    <property type="match status" value="1"/>
</dbReference>
<dbReference type="PaxDb" id="30732-ENSOMEP00000020492"/>
<dbReference type="PANTHER" id="PTHR11309:SF97">
    <property type="entry name" value="SECRETED FRIZZLED-RELATED PROTEIN 3"/>
    <property type="match status" value="1"/>
</dbReference>
<evidence type="ECO:0000313" key="6">
    <source>
        <dbReference type="Proteomes" id="UP000261560"/>
    </source>
</evidence>
<evidence type="ECO:0000256" key="2">
    <source>
        <dbReference type="ARBA" id="ARBA00023157"/>
    </source>
</evidence>
<dbReference type="OMA" id="MKEYLPY"/>
<dbReference type="InterPro" id="IPR036790">
    <property type="entry name" value="Frizzled_dom_sf"/>
</dbReference>
<reference evidence="5" key="2">
    <citation type="submission" date="2025-09" db="UniProtKB">
        <authorList>
            <consortium name="Ensembl"/>
        </authorList>
    </citation>
    <scope>IDENTIFICATION</scope>
</reference>
<reference evidence="5" key="1">
    <citation type="submission" date="2025-08" db="UniProtKB">
        <authorList>
            <consortium name="Ensembl"/>
        </authorList>
    </citation>
    <scope>IDENTIFICATION</scope>
</reference>
<dbReference type="InterPro" id="IPR020067">
    <property type="entry name" value="Frizzled_dom"/>
</dbReference>
<dbReference type="PANTHER" id="PTHR11309">
    <property type="entry name" value="FRIZZLED"/>
    <property type="match status" value="1"/>
</dbReference>